<dbReference type="Proteomes" id="UP000813461">
    <property type="component" value="Unassembled WGS sequence"/>
</dbReference>
<keyword evidence="3" id="KW-1185">Reference proteome</keyword>
<evidence type="ECO:0000313" key="3">
    <source>
        <dbReference type="Proteomes" id="UP000813461"/>
    </source>
</evidence>
<protein>
    <submittedName>
        <fullName evidence="2">Uncharacterized protein</fullName>
    </submittedName>
</protein>
<comment type="caution">
    <text evidence="2">The sequence shown here is derived from an EMBL/GenBank/DDBJ whole genome shotgun (WGS) entry which is preliminary data.</text>
</comment>
<dbReference type="OrthoDB" id="3784117at2759"/>
<evidence type="ECO:0000313" key="2">
    <source>
        <dbReference type="EMBL" id="KAH7067820.1"/>
    </source>
</evidence>
<accession>A0A8K0VRG7</accession>
<feature type="compositionally biased region" description="Polar residues" evidence="1">
    <location>
        <begin position="60"/>
        <end position="76"/>
    </location>
</feature>
<feature type="compositionally biased region" description="Pro residues" evidence="1">
    <location>
        <begin position="119"/>
        <end position="133"/>
    </location>
</feature>
<name>A0A8K0VRG7_9PLEO</name>
<dbReference type="EMBL" id="JAGMVJ010000034">
    <property type="protein sequence ID" value="KAH7067820.1"/>
    <property type="molecule type" value="Genomic_DNA"/>
</dbReference>
<organism evidence="2 3">
    <name type="scientific">Paraphoma chrysanthemicola</name>
    <dbReference type="NCBI Taxonomy" id="798071"/>
    <lineage>
        <taxon>Eukaryota</taxon>
        <taxon>Fungi</taxon>
        <taxon>Dikarya</taxon>
        <taxon>Ascomycota</taxon>
        <taxon>Pezizomycotina</taxon>
        <taxon>Dothideomycetes</taxon>
        <taxon>Pleosporomycetidae</taxon>
        <taxon>Pleosporales</taxon>
        <taxon>Pleosporineae</taxon>
        <taxon>Phaeosphaeriaceae</taxon>
        <taxon>Paraphoma</taxon>
    </lineage>
</organism>
<reference evidence="2" key="1">
    <citation type="journal article" date="2021" name="Nat. Commun.">
        <title>Genetic determinants of endophytism in the Arabidopsis root mycobiome.</title>
        <authorList>
            <person name="Mesny F."/>
            <person name="Miyauchi S."/>
            <person name="Thiergart T."/>
            <person name="Pickel B."/>
            <person name="Atanasova L."/>
            <person name="Karlsson M."/>
            <person name="Huettel B."/>
            <person name="Barry K.W."/>
            <person name="Haridas S."/>
            <person name="Chen C."/>
            <person name="Bauer D."/>
            <person name="Andreopoulos W."/>
            <person name="Pangilinan J."/>
            <person name="LaButti K."/>
            <person name="Riley R."/>
            <person name="Lipzen A."/>
            <person name="Clum A."/>
            <person name="Drula E."/>
            <person name="Henrissat B."/>
            <person name="Kohler A."/>
            <person name="Grigoriev I.V."/>
            <person name="Martin F.M."/>
            <person name="Hacquard S."/>
        </authorList>
    </citation>
    <scope>NUCLEOTIDE SEQUENCE</scope>
    <source>
        <strain evidence="2">MPI-SDFR-AT-0120</strain>
    </source>
</reference>
<feature type="region of interest" description="Disordered" evidence="1">
    <location>
        <begin position="277"/>
        <end position="306"/>
    </location>
</feature>
<gene>
    <name evidence="2" type="ORF">FB567DRAFT_256365</name>
</gene>
<evidence type="ECO:0000256" key="1">
    <source>
        <dbReference type="SAM" id="MobiDB-lite"/>
    </source>
</evidence>
<proteinExistence type="predicted"/>
<feature type="region of interest" description="Disordered" evidence="1">
    <location>
        <begin position="27"/>
        <end position="142"/>
    </location>
</feature>
<feature type="compositionally biased region" description="Low complexity" evidence="1">
    <location>
        <begin position="280"/>
        <end position="289"/>
    </location>
</feature>
<feature type="compositionally biased region" description="Low complexity" evidence="1">
    <location>
        <begin position="77"/>
        <end position="89"/>
    </location>
</feature>
<feature type="region of interest" description="Disordered" evidence="1">
    <location>
        <begin position="223"/>
        <end position="262"/>
    </location>
</feature>
<dbReference type="AlphaFoldDB" id="A0A8K0VRG7"/>
<sequence length="338" mass="36626">MTNYKDSASQTIWQGLTQRDDVRLVISTPHDTNTPPGETVTDKLQLDHLNSSPEPAEDNASPTTSAQTSERQPSVTEESQPQQIQPSQMESEEENHATRLIDIAHGSLPSFALNDDDPASPPPTHAILSPPPEANRRFAGHTPLFPPTQDAQDPEDYFGAAAFEQAVHDDGDARTPDADEALQGALTLPANPIDGTAEHIELDALDKVLGKIARQQAILRGDDEDVLESLPEQRNSRRGQQKQRADSEPTARATTIPSMYAGASTILERQPLPGIKRDSAVASSDASSDGHPLSQTTSEDSRKMKPKTFVQDGIVFKAGSTNFKLPWGSVPRDHRGSI</sequence>